<dbReference type="InterPro" id="IPR029044">
    <property type="entry name" value="Nucleotide-diphossugar_trans"/>
</dbReference>
<evidence type="ECO:0000259" key="6">
    <source>
        <dbReference type="Pfam" id="PF19320"/>
    </source>
</evidence>
<reference evidence="7 8" key="1">
    <citation type="submission" date="2021-01" db="EMBL/GenBank/DDBJ databases">
        <title>FDA dAtabase for Regulatory Grade micrObial Sequences (FDA-ARGOS): Supporting development and validation of Infectious Disease Dx tests.</title>
        <authorList>
            <person name="Sproer C."/>
            <person name="Gronow S."/>
            <person name="Severitt S."/>
            <person name="Schroder I."/>
            <person name="Tallon L."/>
            <person name="Sadzewicz L."/>
            <person name="Zhao X."/>
            <person name="Boylan J."/>
            <person name="Ott S."/>
            <person name="Bowen H."/>
            <person name="Vavikolanu K."/>
            <person name="Mehta A."/>
            <person name="Aluvathingal J."/>
            <person name="Nadendla S."/>
            <person name="Lowell S."/>
            <person name="Myers T."/>
            <person name="Yan Y."/>
            <person name="Sichtig H."/>
        </authorList>
    </citation>
    <scope>NUCLEOTIDE SEQUENCE [LARGE SCALE GENOMIC DNA]</scope>
    <source>
        <strain evidence="7 8">FDAARGOS_1115</strain>
    </source>
</reference>
<accession>A0ABX7DJ44</accession>
<proteinExistence type="inferred from homology"/>
<dbReference type="PANTHER" id="PTHR43179:SF12">
    <property type="entry name" value="GALACTOFURANOSYLTRANSFERASE GLFT2"/>
    <property type="match status" value="1"/>
</dbReference>
<evidence type="ECO:0000256" key="1">
    <source>
        <dbReference type="ARBA" id="ARBA00004776"/>
    </source>
</evidence>
<organism evidence="7 8">
    <name type="scientific">Corynebacterium striatum</name>
    <dbReference type="NCBI Taxonomy" id="43770"/>
    <lineage>
        <taxon>Bacteria</taxon>
        <taxon>Bacillati</taxon>
        <taxon>Actinomycetota</taxon>
        <taxon>Actinomycetes</taxon>
        <taxon>Mycobacteriales</taxon>
        <taxon>Corynebacteriaceae</taxon>
        <taxon>Corynebacterium</taxon>
    </lineage>
</organism>
<keyword evidence="8" id="KW-1185">Reference proteome</keyword>
<dbReference type="CDD" id="cd00761">
    <property type="entry name" value="Glyco_tranf_GTA_type"/>
    <property type="match status" value="1"/>
</dbReference>
<gene>
    <name evidence="7" type="ORF">I6I72_08530</name>
</gene>
<dbReference type="InterPro" id="IPR040492">
    <property type="entry name" value="GlfT2_N"/>
</dbReference>
<evidence type="ECO:0000256" key="3">
    <source>
        <dbReference type="ARBA" id="ARBA00022676"/>
    </source>
</evidence>
<dbReference type="Proteomes" id="UP000595757">
    <property type="component" value="Chromosome"/>
</dbReference>
<keyword evidence="3" id="KW-0328">Glycosyltransferase</keyword>
<protein>
    <submittedName>
        <fullName evidence="7">Glycosyltransferase</fullName>
    </submittedName>
</protein>
<evidence type="ECO:0000313" key="7">
    <source>
        <dbReference type="EMBL" id="QQU78322.1"/>
    </source>
</evidence>
<feature type="domain" description="Galactofuranosyltransferase-2 C-terminal" evidence="6">
    <location>
        <begin position="493"/>
        <end position="688"/>
    </location>
</feature>
<keyword evidence="4" id="KW-0808">Transferase</keyword>
<evidence type="ECO:0000256" key="2">
    <source>
        <dbReference type="ARBA" id="ARBA00006739"/>
    </source>
</evidence>
<dbReference type="Pfam" id="PF19320">
    <property type="entry name" value="GlfT2_domain3"/>
    <property type="match status" value="1"/>
</dbReference>
<evidence type="ECO:0000256" key="4">
    <source>
        <dbReference type="ARBA" id="ARBA00022679"/>
    </source>
</evidence>
<evidence type="ECO:0000259" key="5">
    <source>
        <dbReference type="Pfam" id="PF17994"/>
    </source>
</evidence>
<sequence length="690" mass="77590">MNPCGSEVIGHKPLGCLTEYCHKTVWRIEVIVTANNSSASAAGSETRVFEPVQRILLPKRGEPFDVRMLYLIESEQNRERLSWTNRTAVTIPAGEEASFETYFNAFPASYWRRWSQLKSIVLSLELEGQANVSIYRSKQDGQRISVANHLVGSGHHDFELPLKNFEDGGWLWFDITAEKETVLSNAAWCAPHEPGPQIMPDGTEIPASEKRVAVGIPTFNRPTDAVAALQALAEDPVVDGIIDYVLMPDQGNQHPADEPGYEQAVEHFGPRFREFRQGNLGGSGGYSRIMYEALENTDSPFILYMDDDIAIEPDSILRAVQAARYAAKPIIVGGQMLNLQERSQLRTTGEQVNKHVFMWGGAPHAVYDHDFAKYPLRAIGDAQSHLDPRKYDSRALHRRVDVEYNGWWMCLFPRVVAETNGQPLPLFIKWDDTEYSLRAAANGFPTVTWPGAAIWHMAWADKDDAIDWQAYFHLRNRLIVAAMYHDGDVKGITKSIFKSTLKHTMCMEYSTMAIQLEAMKDFLAGPDHLFDILESSLPRIAEIRKNYSDAVIIESADQLPAPTGAPGVPTRNIGGRLGKVKKLPWLLKSAKHLVTKEDRAHHEAPQLNLTPDEARWFTLSRVDSATVSTAGGTGVAFRKRDRDLATDLVKQTRGLLKEIEENFDDLKSQYRAAMPELTSRESWRKVFDAQ</sequence>
<dbReference type="EMBL" id="CP068158">
    <property type="protein sequence ID" value="QQU78322.1"/>
    <property type="molecule type" value="Genomic_DNA"/>
</dbReference>
<comment type="pathway">
    <text evidence="1">Cell wall biogenesis; cell wall polysaccharide biosynthesis.</text>
</comment>
<dbReference type="SUPFAM" id="SSF53448">
    <property type="entry name" value="Nucleotide-diphospho-sugar transferases"/>
    <property type="match status" value="1"/>
</dbReference>
<dbReference type="PANTHER" id="PTHR43179">
    <property type="entry name" value="RHAMNOSYLTRANSFERASE WBBL"/>
    <property type="match status" value="1"/>
</dbReference>
<feature type="domain" description="Galactofuranosyltransferase GlfT2 N-terminal" evidence="5">
    <location>
        <begin position="52"/>
        <end position="191"/>
    </location>
</feature>
<dbReference type="Pfam" id="PF13641">
    <property type="entry name" value="Glyco_tranf_2_3"/>
    <property type="match status" value="1"/>
</dbReference>
<dbReference type="InterPro" id="IPR045699">
    <property type="entry name" value="GlfT2_C"/>
</dbReference>
<dbReference type="Pfam" id="PF17994">
    <property type="entry name" value="Glft2_N"/>
    <property type="match status" value="1"/>
</dbReference>
<evidence type="ECO:0000313" key="8">
    <source>
        <dbReference type="Proteomes" id="UP000595757"/>
    </source>
</evidence>
<name>A0ABX7DJ44_CORST</name>
<dbReference type="Gene3D" id="3.90.550.60">
    <property type="match status" value="1"/>
</dbReference>
<comment type="similarity">
    <text evidence="2">Belongs to the glycosyltransferase 2 family.</text>
</comment>